<dbReference type="STRING" id="1215104.GCA_000730585_01715"/>
<feature type="domain" description="FYVE-type" evidence="4">
    <location>
        <begin position="965"/>
        <end position="1020"/>
    </location>
</feature>
<dbReference type="InterPro" id="IPR024079">
    <property type="entry name" value="MetalloPept_cat_dom_sf"/>
</dbReference>
<dbReference type="Gene3D" id="3.30.40.10">
    <property type="entry name" value="Zinc/RING finger domain, C3HC4 (zinc finger)"/>
    <property type="match status" value="2"/>
</dbReference>
<proteinExistence type="predicted"/>
<dbReference type="RefSeq" id="WP_042127206.1">
    <property type="nucleotide sequence ID" value="NZ_FZOL01000027.1"/>
</dbReference>
<dbReference type="Pfam" id="PF01363">
    <property type="entry name" value="FYVE"/>
    <property type="match status" value="2"/>
</dbReference>
<evidence type="ECO:0000256" key="3">
    <source>
        <dbReference type="ARBA" id="ARBA00022833"/>
    </source>
</evidence>
<dbReference type="InterPro" id="IPR052113">
    <property type="entry name" value="FYVE-type_Zinc_Finger"/>
</dbReference>
<dbReference type="GO" id="GO:0008270">
    <property type="term" value="F:zinc ion binding"/>
    <property type="evidence" value="ECO:0007669"/>
    <property type="project" value="UniProtKB-KW"/>
</dbReference>
<evidence type="ECO:0000256" key="2">
    <source>
        <dbReference type="ARBA" id="ARBA00022771"/>
    </source>
</evidence>
<accession>A0A239KKI8</accession>
<dbReference type="InterPro" id="IPR017455">
    <property type="entry name" value="Znf_FYVE-rel"/>
</dbReference>
<evidence type="ECO:0000313" key="6">
    <source>
        <dbReference type="Proteomes" id="UP000198407"/>
    </source>
</evidence>
<dbReference type="SMART" id="SM00064">
    <property type="entry name" value="FYVE"/>
    <property type="match status" value="2"/>
</dbReference>
<dbReference type="PANTHER" id="PTHR39490:SF8">
    <property type="entry name" value="ZINC FINGER FYVE DOMAIN-CONTAINING PROTEIN 21"/>
    <property type="match status" value="1"/>
</dbReference>
<sequence>MAYPPDIRDAAMFPAAPPVAIVAACNLAQDTCSIDSLTLTGHPSAGTSFDAAPGADLAAGTAGRYVMAPLVENFPVAWTLSGHARIRRLRLELYRRGDALACWWKELDYGGGGIAANGSTTFDGDLHNNVHLASNPASVVAVGAALGGNFPLQVMTAEHAPYKLVLRIQEVEAPTRVTCAARWIYLDVQVHDIQLRLQGAAWIPPAGPTYPEQRFRLLTVDTHAALTAQLNPGDLGAAAPANVSVPLTMNVFSRSSKDFYSNAVFAGHKRLFGDGPTLPLEATLRIRRSDGTPAGAQAGASALGGLGVQWDWQSGARPVHPNATAQAFISNALNYKPTEWPHALSNCHADHGGKRNGLSPHFLPLDAGTLGAPADALGAVANRPWAASSQPIADSANANGGKAGILFLPSRIAGDTYRLRIYLGYPNLGAFAVAADAALQTAADNSVSLRSASTLTVRHRVDVARQWRKHNAVDAAGLVWADVRAFLAAACVDLVAPPAPQDITPMHYQAIAGAYFPTMDRAQRLAVAAAGNQHNGHYALTFVDYAAFCVAVRNHGDWLDGQVGAMHFIDDAACRVAQLNAMGLNGINRPNGYHSTDLVLPTRADLQRTSVGRRDALLKTIGISDEDSYKQKCKDWGGDITAALCGWHARIVSTDQPGIHLYHFDFANQWYDYSAAGEAATTISNYLLCPECGTATHTNVEEDGNRDCTNVACGQRLDQSAVVTCYAPFRYMNGQTDAWARRNLSRRQRAIIKAGSWVGTTAAITIAHEIGHTLGMPHAGPKAHLGPFPLASTGGMYPPFHDTADQTCIMSYNFTSAPLLHFCGLCSLRLAGWSMGRSNVATHQTDFVQDQLTLPLSNQGRFNQARTPAPGAAWVTPDPAQCTSCQQPFTTGRRAHHCRLCGDVFCADHSSHTQPVRNPLKADPVSIERVCSQCHLPQPAPPHVPDRSARWEPDENASKCKHPGCTVRFSTTNRIHHCRACGQTYCATHSDFQEPVRYPLLEKGQVSEERVCDGCNALYQ</sequence>
<dbReference type="Gene3D" id="3.40.390.10">
    <property type="entry name" value="Collagenase (Catalytic Domain)"/>
    <property type="match status" value="1"/>
</dbReference>
<dbReference type="InterPro" id="IPR011011">
    <property type="entry name" value="Znf_FYVE_PHD"/>
</dbReference>
<gene>
    <name evidence="5" type="ORF">SAMN05444352_12738</name>
</gene>
<dbReference type="SUPFAM" id="SSF55486">
    <property type="entry name" value="Metalloproteases ('zincins'), catalytic domain"/>
    <property type="match status" value="1"/>
</dbReference>
<evidence type="ECO:0000256" key="1">
    <source>
        <dbReference type="ARBA" id="ARBA00022723"/>
    </source>
</evidence>
<feature type="domain" description="FYVE-type" evidence="4">
    <location>
        <begin position="876"/>
        <end position="939"/>
    </location>
</feature>
<keyword evidence="6" id="KW-1185">Reference proteome</keyword>
<dbReference type="Proteomes" id="UP000198407">
    <property type="component" value="Unassembled WGS sequence"/>
</dbReference>
<dbReference type="InterPro" id="IPR013083">
    <property type="entry name" value="Znf_RING/FYVE/PHD"/>
</dbReference>
<dbReference type="OrthoDB" id="5620863at2"/>
<dbReference type="EMBL" id="FZOL01000027">
    <property type="protein sequence ID" value="SNT18208.1"/>
    <property type="molecule type" value="Genomic_DNA"/>
</dbReference>
<name>A0A239KKI8_9PSED</name>
<dbReference type="SUPFAM" id="SSF57903">
    <property type="entry name" value="FYVE/PHD zinc finger"/>
    <property type="match status" value="2"/>
</dbReference>
<dbReference type="GO" id="GO:0008237">
    <property type="term" value="F:metallopeptidase activity"/>
    <property type="evidence" value="ECO:0007669"/>
    <property type="project" value="InterPro"/>
</dbReference>
<keyword evidence="3" id="KW-0862">Zinc</keyword>
<dbReference type="AlphaFoldDB" id="A0A239KKI8"/>
<reference evidence="6" key="1">
    <citation type="submission" date="2017-06" db="EMBL/GenBank/DDBJ databases">
        <authorList>
            <person name="Varghese N."/>
            <person name="Submissions S."/>
        </authorList>
    </citation>
    <scope>NUCLEOTIDE SEQUENCE [LARGE SCALE GENOMIC DNA]</scope>
    <source>
        <strain evidence="6">DSM 22348</strain>
    </source>
</reference>
<keyword evidence="2" id="KW-0863">Zinc-finger</keyword>
<organism evidence="5 6">
    <name type="scientific">Pseudomonas japonica</name>
    <dbReference type="NCBI Taxonomy" id="256466"/>
    <lineage>
        <taxon>Bacteria</taxon>
        <taxon>Pseudomonadati</taxon>
        <taxon>Pseudomonadota</taxon>
        <taxon>Gammaproteobacteria</taxon>
        <taxon>Pseudomonadales</taxon>
        <taxon>Pseudomonadaceae</taxon>
        <taxon>Pseudomonas</taxon>
    </lineage>
</organism>
<evidence type="ECO:0000313" key="5">
    <source>
        <dbReference type="EMBL" id="SNT18208.1"/>
    </source>
</evidence>
<protein>
    <submittedName>
        <fullName evidence="5">FYVE zinc finger</fullName>
    </submittedName>
</protein>
<evidence type="ECO:0000259" key="4">
    <source>
        <dbReference type="PROSITE" id="PS50178"/>
    </source>
</evidence>
<keyword evidence="1" id="KW-0479">Metal-binding</keyword>
<dbReference type="PANTHER" id="PTHR39490">
    <property type="entry name" value="ARRESTIN DOMAIN-CONTAINING PROTEIN D"/>
    <property type="match status" value="1"/>
</dbReference>
<dbReference type="PROSITE" id="PS50178">
    <property type="entry name" value="ZF_FYVE"/>
    <property type="match status" value="2"/>
</dbReference>
<dbReference type="InterPro" id="IPR000306">
    <property type="entry name" value="Znf_FYVE"/>
</dbReference>